<dbReference type="PANTHER" id="PTHR10587">
    <property type="entry name" value="GLYCOSYL TRANSFERASE-RELATED"/>
    <property type="match status" value="1"/>
</dbReference>
<protein>
    <recommendedName>
        <fullName evidence="5">NodB homology domain-containing protein</fullName>
    </recommendedName>
</protein>
<dbReference type="Pfam" id="PF01522">
    <property type="entry name" value="Polysacc_deac_1"/>
    <property type="match status" value="1"/>
</dbReference>
<dbReference type="STRING" id="1921764.BSR28_05395"/>
<accession>A0A1Q5PK35</accession>
<keyword evidence="4" id="KW-0732">Signal</keyword>
<feature type="domain" description="NodB homology" evidence="5">
    <location>
        <begin position="127"/>
        <end position="303"/>
    </location>
</feature>
<gene>
    <name evidence="6" type="ORF">BSR29_06895</name>
</gene>
<keyword evidence="2" id="KW-0378">Hydrolase</keyword>
<dbReference type="EMBL" id="MQSV01000005">
    <property type="protein sequence ID" value="OKL46552.1"/>
    <property type="molecule type" value="Genomic_DNA"/>
</dbReference>
<feature type="compositionally biased region" description="Low complexity" evidence="3">
    <location>
        <begin position="35"/>
        <end position="55"/>
    </location>
</feature>
<dbReference type="PANTHER" id="PTHR10587:SF133">
    <property type="entry name" value="CHITIN DEACETYLASE 1-RELATED"/>
    <property type="match status" value="1"/>
</dbReference>
<evidence type="ECO:0000313" key="7">
    <source>
        <dbReference type="Proteomes" id="UP000186785"/>
    </source>
</evidence>
<dbReference type="Gene3D" id="3.20.20.370">
    <property type="entry name" value="Glycoside hydrolase/deacetylase"/>
    <property type="match status" value="1"/>
</dbReference>
<dbReference type="Proteomes" id="UP000186785">
    <property type="component" value="Unassembled WGS sequence"/>
</dbReference>
<sequence length="331" mass="35350">MKRSFSVVFSVSALALMSLAGCSEDATLPPMPNKQASTASTPAPTQATPETEGATSENPKSTPATPEKPKATVEPSTSSAENPTAPSNQAPAAPTVSDPATSAPQAPAANPPGFNSPDGGPDCEKVKCVAFTFDDGPGEYTEATLKALKEAGIKATFFQMGRNVAAHPELTKKVVAEGHALGGHSWNHPQLTKLNDKQASWQITATNDAIKAALGHGSNMMRPPYGAFNHRIRTLMKNLNQASILWSVDSLDWKYLDADKSIEYIHQQLGPGGIILMHDIHPVAAKVIPVIVKEYQAKGYHFVTIPQLFKSKGLKPGFSYFKLEEIRGLPQ</sequence>
<evidence type="ECO:0000256" key="4">
    <source>
        <dbReference type="SAM" id="SignalP"/>
    </source>
</evidence>
<feature type="signal peptide" evidence="4">
    <location>
        <begin position="1"/>
        <end position="20"/>
    </location>
</feature>
<feature type="chain" id="PRO_5039367155" description="NodB homology domain-containing protein" evidence="4">
    <location>
        <begin position="21"/>
        <end position="331"/>
    </location>
</feature>
<dbReference type="CDD" id="cd10917">
    <property type="entry name" value="CE4_NodB_like_6s_7s"/>
    <property type="match status" value="1"/>
</dbReference>
<keyword evidence="1" id="KW-0479">Metal-binding</keyword>
<feature type="compositionally biased region" description="Polar residues" evidence="3">
    <location>
        <begin position="74"/>
        <end position="90"/>
    </location>
</feature>
<evidence type="ECO:0000256" key="2">
    <source>
        <dbReference type="ARBA" id="ARBA00022801"/>
    </source>
</evidence>
<name>A0A1Q5PK35_9ACTO</name>
<dbReference type="GO" id="GO:0016020">
    <property type="term" value="C:membrane"/>
    <property type="evidence" value="ECO:0007669"/>
    <property type="project" value="TreeGrafter"/>
</dbReference>
<dbReference type="InterPro" id="IPR002509">
    <property type="entry name" value="NODB_dom"/>
</dbReference>
<feature type="region of interest" description="Disordered" evidence="3">
    <location>
        <begin position="23"/>
        <end position="119"/>
    </location>
</feature>
<dbReference type="GO" id="GO:0005975">
    <property type="term" value="P:carbohydrate metabolic process"/>
    <property type="evidence" value="ECO:0007669"/>
    <property type="project" value="InterPro"/>
</dbReference>
<evidence type="ECO:0000256" key="1">
    <source>
        <dbReference type="ARBA" id="ARBA00022723"/>
    </source>
</evidence>
<evidence type="ECO:0000313" key="6">
    <source>
        <dbReference type="EMBL" id="OKL46552.1"/>
    </source>
</evidence>
<dbReference type="GO" id="GO:0016810">
    <property type="term" value="F:hydrolase activity, acting on carbon-nitrogen (but not peptide) bonds"/>
    <property type="evidence" value="ECO:0007669"/>
    <property type="project" value="InterPro"/>
</dbReference>
<dbReference type="PROSITE" id="PS51677">
    <property type="entry name" value="NODB"/>
    <property type="match status" value="1"/>
</dbReference>
<proteinExistence type="predicted"/>
<organism evidence="6 7">
    <name type="scientific">Boudabousia liubingyangii</name>
    <dbReference type="NCBI Taxonomy" id="1921764"/>
    <lineage>
        <taxon>Bacteria</taxon>
        <taxon>Bacillati</taxon>
        <taxon>Actinomycetota</taxon>
        <taxon>Actinomycetes</taxon>
        <taxon>Actinomycetales</taxon>
        <taxon>Actinomycetaceae</taxon>
        <taxon>Boudabousia</taxon>
    </lineage>
</organism>
<dbReference type="InterPro" id="IPR011330">
    <property type="entry name" value="Glyco_hydro/deAcase_b/a-brl"/>
</dbReference>
<dbReference type="SUPFAM" id="SSF88713">
    <property type="entry name" value="Glycoside hydrolase/deacetylase"/>
    <property type="match status" value="1"/>
</dbReference>
<dbReference type="InterPro" id="IPR050248">
    <property type="entry name" value="Polysacc_deacetylase_ArnD"/>
</dbReference>
<keyword evidence="7" id="KW-1185">Reference proteome</keyword>
<dbReference type="PROSITE" id="PS51257">
    <property type="entry name" value="PROKAR_LIPOPROTEIN"/>
    <property type="match status" value="1"/>
</dbReference>
<evidence type="ECO:0000256" key="3">
    <source>
        <dbReference type="SAM" id="MobiDB-lite"/>
    </source>
</evidence>
<evidence type="ECO:0000259" key="5">
    <source>
        <dbReference type="PROSITE" id="PS51677"/>
    </source>
</evidence>
<reference evidence="6 7" key="1">
    <citation type="submission" date="2016-11" db="EMBL/GenBank/DDBJ databases">
        <title>Actinomyces gypaetusis sp. nov. isolated from the vulture Gypaetus barbatus in Qinghai Tibet Plateau China.</title>
        <authorList>
            <person name="Meng X."/>
        </authorList>
    </citation>
    <scope>NUCLEOTIDE SEQUENCE [LARGE SCALE GENOMIC DNA]</scope>
    <source>
        <strain evidence="6 7">VUL4_2</strain>
    </source>
</reference>
<comment type="caution">
    <text evidence="6">The sequence shown here is derived from an EMBL/GenBank/DDBJ whole genome shotgun (WGS) entry which is preliminary data.</text>
</comment>
<dbReference type="AlphaFoldDB" id="A0A1Q5PK35"/>
<dbReference type="GO" id="GO:0046872">
    <property type="term" value="F:metal ion binding"/>
    <property type="evidence" value="ECO:0007669"/>
    <property type="project" value="UniProtKB-KW"/>
</dbReference>